<dbReference type="Proteomes" id="UP000192393">
    <property type="component" value="Unassembled WGS sequence"/>
</dbReference>
<dbReference type="EMBL" id="FWXS01000002">
    <property type="protein sequence ID" value="SMC42780.1"/>
    <property type="molecule type" value="Genomic_DNA"/>
</dbReference>
<accession>A0A1W1Z2U2</accession>
<feature type="repeat" description="TPR" evidence="1">
    <location>
        <begin position="267"/>
        <end position="300"/>
    </location>
</feature>
<dbReference type="PANTHER" id="PTHR12558">
    <property type="entry name" value="CELL DIVISION CYCLE 16,23,27"/>
    <property type="match status" value="1"/>
</dbReference>
<dbReference type="Gene3D" id="1.25.40.10">
    <property type="entry name" value="Tetratricopeptide repeat domain"/>
    <property type="match status" value="3"/>
</dbReference>
<gene>
    <name evidence="2" type="ORF">SAMN06296427_102154</name>
</gene>
<dbReference type="PANTHER" id="PTHR12558:SF13">
    <property type="entry name" value="CELL DIVISION CYCLE PROTEIN 27 HOMOLOG"/>
    <property type="match status" value="1"/>
</dbReference>
<dbReference type="OrthoDB" id="9803982at2"/>
<evidence type="ECO:0000256" key="1">
    <source>
        <dbReference type="PROSITE-ProRule" id="PRU00339"/>
    </source>
</evidence>
<organism evidence="2 3">
    <name type="scientific">Moheibacter sediminis</name>
    <dbReference type="NCBI Taxonomy" id="1434700"/>
    <lineage>
        <taxon>Bacteria</taxon>
        <taxon>Pseudomonadati</taxon>
        <taxon>Bacteroidota</taxon>
        <taxon>Flavobacteriia</taxon>
        <taxon>Flavobacteriales</taxon>
        <taxon>Weeksellaceae</taxon>
        <taxon>Moheibacter</taxon>
    </lineage>
</organism>
<evidence type="ECO:0000313" key="3">
    <source>
        <dbReference type="Proteomes" id="UP000192393"/>
    </source>
</evidence>
<name>A0A1W1Z2U2_9FLAO</name>
<reference evidence="2 3" key="1">
    <citation type="submission" date="2017-04" db="EMBL/GenBank/DDBJ databases">
        <authorList>
            <person name="Afonso C.L."/>
            <person name="Miller P.J."/>
            <person name="Scott M.A."/>
            <person name="Spackman E."/>
            <person name="Goraichik I."/>
            <person name="Dimitrov K.M."/>
            <person name="Suarez D.L."/>
            <person name="Swayne D.E."/>
        </authorList>
    </citation>
    <scope>NUCLEOTIDE SEQUENCE [LARGE SCALE GENOMIC DNA]</scope>
    <source>
        <strain evidence="2 3">CGMCC 1.12708</strain>
    </source>
</reference>
<keyword evidence="3" id="KW-1185">Reference proteome</keyword>
<dbReference type="Pfam" id="PF13432">
    <property type="entry name" value="TPR_16"/>
    <property type="match status" value="1"/>
</dbReference>
<dbReference type="SUPFAM" id="SSF48452">
    <property type="entry name" value="TPR-like"/>
    <property type="match status" value="2"/>
</dbReference>
<evidence type="ECO:0000313" key="2">
    <source>
        <dbReference type="EMBL" id="SMC42780.1"/>
    </source>
</evidence>
<feature type="repeat" description="TPR" evidence="1">
    <location>
        <begin position="131"/>
        <end position="164"/>
    </location>
</feature>
<dbReference type="STRING" id="1434700.SAMN06296427_102154"/>
<feature type="repeat" description="TPR" evidence="1">
    <location>
        <begin position="301"/>
        <end position="334"/>
    </location>
</feature>
<protein>
    <submittedName>
        <fullName evidence="2">Tetratricopeptide repeat-containing protein</fullName>
    </submittedName>
</protein>
<sequence length="463" mass="54429">MDDGFLNNNELIERFEQMLDNKQKLYFDTEEFYEIIAYYLDVGDLPYAKKAIDYAMDMYPSSTEIQIKKLEYLLSINRLKMAASLIEELKEVGANDTDFIICMARFWSLKEVPKKAIQYYEQALEFGDDLEYIYNCMGNEYLNLNELSQALYCFKKALELDLDDDFAFFSCIQCFEELHLNKECIEFLLQYIDLRPYSEIAWSQLGTQYMVLKNYEEAHRAFDYATLINPKGIMAYTQKALSLEKLEDFAGAISVYEETLELDDSAAYTYLKIGSCYMKLGKPFKALKAFHQSIHEDPQLDQSWVATSDLYESLGNFDEALYYLNRAIDLDSLNVDYWKRRAFLHIQLVRFEESTLDYYRLVELEPNNFYNWLGLSETLITIGDYQKAIEAVYRGLKHFNRAELYYQLSNCYYLLGEEEMGDSAFKKASEMNATLQVEMFKKYPILENKHKTTSRKRQGKGSK</sequence>
<keyword evidence="1" id="KW-0802">TPR repeat</keyword>
<feature type="repeat" description="TPR" evidence="1">
    <location>
        <begin position="199"/>
        <end position="232"/>
    </location>
</feature>
<proteinExistence type="predicted"/>
<dbReference type="PROSITE" id="PS50005">
    <property type="entry name" value="TPR"/>
    <property type="match status" value="4"/>
</dbReference>
<dbReference type="SMART" id="SM00028">
    <property type="entry name" value="TPR"/>
    <property type="match status" value="9"/>
</dbReference>
<dbReference type="RefSeq" id="WP_084016274.1">
    <property type="nucleotide sequence ID" value="NZ_FWXS01000002.1"/>
</dbReference>
<dbReference type="InterPro" id="IPR019734">
    <property type="entry name" value="TPR_rpt"/>
</dbReference>
<dbReference type="AlphaFoldDB" id="A0A1W1Z2U2"/>
<dbReference type="InterPro" id="IPR011990">
    <property type="entry name" value="TPR-like_helical_dom_sf"/>
</dbReference>
<dbReference type="Pfam" id="PF13181">
    <property type="entry name" value="TPR_8"/>
    <property type="match status" value="3"/>
</dbReference>